<name>A0ABW3KZJ7_9BACI</name>
<gene>
    <name evidence="1" type="ORF">ACFQ2J_05475</name>
</gene>
<sequence length="96" mass="11352">MMVVMKTMQDLQTLIETSNYMNYEIKDETAHIFKDTSINEERYLLAIATYFPHIHCLQITSYDETFEADRITSNLDVNKLETEDVEDGNVYKIYLK</sequence>
<keyword evidence="2" id="KW-1185">Reference proteome</keyword>
<accession>A0ABW3KZJ7</accession>
<comment type="caution">
    <text evidence="1">The sequence shown here is derived from an EMBL/GenBank/DDBJ whole genome shotgun (WGS) entry which is preliminary data.</text>
</comment>
<dbReference type="RefSeq" id="WP_386057308.1">
    <property type="nucleotide sequence ID" value="NZ_JBHTKL010000001.1"/>
</dbReference>
<evidence type="ECO:0000313" key="1">
    <source>
        <dbReference type="EMBL" id="MFD1018649.1"/>
    </source>
</evidence>
<evidence type="ECO:0000313" key="2">
    <source>
        <dbReference type="Proteomes" id="UP001596990"/>
    </source>
</evidence>
<protein>
    <submittedName>
        <fullName evidence="1">Uncharacterized protein</fullName>
    </submittedName>
</protein>
<organism evidence="1 2">
    <name type="scientific">Thalassobacillus hwangdonensis</name>
    <dbReference type="NCBI Taxonomy" id="546108"/>
    <lineage>
        <taxon>Bacteria</taxon>
        <taxon>Bacillati</taxon>
        <taxon>Bacillota</taxon>
        <taxon>Bacilli</taxon>
        <taxon>Bacillales</taxon>
        <taxon>Bacillaceae</taxon>
        <taxon>Thalassobacillus</taxon>
    </lineage>
</organism>
<reference evidence="2" key="1">
    <citation type="journal article" date="2019" name="Int. J. Syst. Evol. Microbiol.">
        <title>The Global Catalogue of Microorganisms (GCM) 10K type strain sequencing project: providing services to taxonomists for standard genome sequencing and annotation.</title>
        <authorList>
            <consortium name="The Broad Institute Genomics Platform"/>
            <consortium name="The Broad Institute Genome Sequencing Center for Infectious Disease"/>
            <person name="Wu L."/>
            <person name="Ma J."/>
        </authorList>
    </citation>
    <scope>NUCLEOTIDE SEQUENCE [LARGE SCALE GENOMIC DNA]</scope>
    <source>
        <strain evidence="2">CCUG 56607</strain>
    </source>
</reference>
<dbReference type="Proteomes" id="UP001596990">
    <property type="component" value="Unassembled WGS sequence"/>
</dbReference>
<dbReference type="EMBL" id="JBHTKL010000001">
    <property type="protein sequence ID" value="MFD1018649.1"/>
    <property type="molecule type" value="Genomic_DNA"/>
</dbReference>
<proteinExistence type="predicted"/>